<keyword evidence="9" id="KW-1185">Reference proteome</keyword>
<evidence type="ECO:0000256" key="1">
    <source>
        <dbReference type="ARBA" id="ARBA00004236"/>
    </source>
</evidence>
<reference evidence="8" key="1">
    <citation type="submission" date="2020-06" db="EMBL/GenBank/DDBJ databases">
        <authorList>
            <consortium name="Plant Systems Biology data submission"/>
        </authorList>
    </citation>
    <scope>NUCLEOTIDE SEQUENCE</scope>
    <source>
        <strain evidence="8">D6</strain>
    </source>
</reference>
<dbReference type="FunFam" id="3.80.10.10:FF:000383">
    <property type="entry name" value="Leucine-rich repeat receptor protein kinase EMS1"/>
    <property type="match status" value="1"/>
</dbReference>
<evidence type="ECO:0000256" key="3">
    <source>
        <dbReference type="ARBA" id="ARBA00022614"/>
    </source>
</evidence>
<dbReference type="InterPro" id="IPR001611">
    <property type="entry name" value="Leu-rich_rpt"/>
</dbReference>
<keyword evidence="7" id="KW-0812">Transmembrane</keyword>
<feature type="region of interest" description="Disordered" evidence="6">
    <location>
        <begin position="1"/>
        <end position="122"/>
    </location>
</feature>
<evidence type="ECO:0000256" key="2">
    <source>
        <dbReference type="ARBA" id="ARBA00022475"/>
    </source>
</evidence>
<evidence type="ECO:0000256" key="7">
    <source>
        <dbReference type="SAM" id="Phobius"/>
    </source>
</evidence>
<evidence type="ECO:0000256" key="5">
    <source>
        <dbReference type="ARBA" id="ARBA00022737"/>
    </source>
</evidence>
<evidence type="ECO:0000313" key="9">
    <source>
        <dbReference type="Proteomes" id="UP001153069"/>
    </source>
</evidence>
<feature type="region of interest" description="Disordered" evidence="6">
    <location>
        <begin position="187"/>
        <end position="343"/>
    </location>
</feature>
<dbReference type="EMBL" id="CAICTM010000180">
    <property type="protein sequence ID" value="CAB9503969.1"/>
    <property type="molecule type" value="Genomic_DNA"/>
</dbReference>
<dbReference type="GO" id="GO:0005886">
    <property type="term" value="C:plasma membrane"/>
    <property type="evidence" value="ECO:0007669"/>
    <property type="project" value="UniProtKB-SubCell"/>
</dbReference>
<feature type="compositionally biased region" description="Polar residues" evidence="6">
    <location>
        <begin position="401"/>
        <end position="429"/>
    </location>
</feature>
<keyword evidence="2" id="KW-1003">Cell membrane</keyword>
<protein>
    <submittedName>
        <fullName evidence="8">Leucine rich repeat</fullName>
    </submittedName>
</protein>
<feature type="compositionally biased region" description="Basic and acidic residues" evidence="6">
    <location>
        <begin position="9"/>
        <end position="21"/>
    </location>
</feature>
<comment type="caution">
    <text evidence="8">The sequence shown here is derived from an EMBL/GenBank/DDBJ whole genome shotgun (WGS) entry which is preliminary data.</text>
</comment>
<feature type="transmembrane region" description="Helical" evidence="7">
    <location>
        <begin position="598"/>
        <end position="626"/>
    </location>
</feature>
<dbReference type="FunFam" id="3.80.10.10:FF:000041">
    <property type="entry name" value="LRR receptor-like serine/threonine-protein kinase ERECTA"/>
    <property type="match status" value="1"/>
</dbReference>
<evidence type="ECO:0000256" key="6">
    <source>
        <dbReference type="SAM" id="MobiDB-lite"/>
    </source>
</evidence>
<organism evidence="8 9">
    <name type="scientific">Seminavis robusta</name>
    <dbReference type="NCBI Taxonomy" id="568900"/>
    <lineage>
        <taxon>Eukaryota</taxon>
        <taxon>Sar</taxon>
        <taxon>Stramenopiles</taxon>
        <taxon>Ochrophyta</taxon>
        <taxon>Bacillariophyta</taxon>
        <taxon>Bacillariophyceae</taxon>
        <taxon>Bacillariophycidae</taxon>
        <taxon>Naviculales</taxon>
        <taxon>Naviculaceae</taxon>
        <taxon>Seminavis</taxon>
    </lineage>
</organism>
<feature type="compositionally biased region" description="Polar residues" evidence="6">
    <location>
        <begin position="361"/>
        <end position="382"/>
    </location>
</feature>
<feature type="compositionally biased region" description="Low complexity" evidence="6">
    <location>
        <begin position="383"/>
        <end position="392"/>
    </location>
</feature>
<dbReference type="SUPFAM" id="SSF52058">
    <property type="entry name" value="L domain-like"/>
    <property type="match status" value="1"/>
</dbReference>
<feature type="compositionally biased region" description="Basic and acidic residues" evidence="6">
    <location>
        <begin position="63"/>
        <end position="72"/>
    </location>
</feature>
<keyword evidence="4" id="KW-0732">Signal</keyword>
<feature type="compositionally biased region" description="Polar residues" evidence="6">
    <location>
        <begin position="73"/>
        <end position="99"/>
    </location>
</feature>
<keyword evidence="7" id="KW-1133">Transmembrane helix</keyword>
<name>A0A9N8DNJ8_9STRA</name>
<dbReference type="PANTHER" id="PTHR47988">
    <property type="entry name" value="SOMATIC EMBRYOGENESIS RECEPTOR KINASE 1"/>
    <property type="match status" value="1"/>
</dbReference>
<keyword evidence="3" id="KW-0433">Leucine-rich repeat</keyword>
<sequence length="1088" mass="117945">MDINDTSEEEAKVARSLEGDGHVANMDHVSTGRTARTPNKMEIVEGGQALASMNRGEMDNSSGEEKSPRGESRGSNTCNDDNSHGSSSLSMGLTATQTPKKQRGRSATRRSPPQALTPKATGFSNVELSPSVVKIRKTVPAVAINTRKMRRIVSRSLSPSEEDSLRRYQSCLLQDPTAVLVSGPVCRESSRSMSPDHHQSSEEQAMPRQSSKAKARALSSKEEADSLWSRNAALKREPASPRRMRSKSMSPSPHQKRVGAKRNRTGSSKQREMRVQTLSPVRRRTVHSLTGDLQETLQRSSSSKSTTIGSSANSLLSHANTRPRSRQAVLRGSASSCQRKSTSHHGILDIFGSTSSCHQKTVSSGNIPQCLNQRRARSQSPMRRSGLSTTRSSLDEKRTLLCNNSESWDVSARSKSQPPTSAGLRNTRSSLDHKRSLLGDGMKIDNDNIDLEEGRLAAITLTGLDPRLRHSATNPNHRIEKDKKGLRQSREEEPNYGEVLHQFPQQLESTPGAHRCSPVPFAALEEGLIMPGMNPASSLQESSVFNCQTIHVFNFTGNHQGLVEATPVEATNLPVALAASEFVSSEEEAMAARNMDRLILVGNGLGCLCLILIVLAFAVLLLAGVFSIKDSEEASTFAPSSMPSPAPTPYLIPLPEETAQTIVANPQSPQARAYQWLKDDILLETYSPYRQLQRFALVTLYYATNGEAWDVNENWLSNALHECLWQTKGEGLQGDGITRQCDPDGNFLYLYLTKNRLSGSLPPELGLLTKLEAFDVATNSIRGTIPSQIGLMTSLYELILNVNQLTGEVPSEIGQLTLLEQFFIHTNLVTGTIMTEVGLLTNMIDFEWAETMTRGTIPTELGLMTQTTFLLLFRGLLEGPIPSEIGLMTNLSEGFGAHGQSLTGTVPTEVGRLTNLESLELHSNSLTGPIPTEVGRLTDLFSLILHVNSLTGMIPTEFGKLSGLVSMLLHVNSLTGMIPSEIGLMEGAQYVLLNDNELEGFVPSELGGLSSLIGLGLGGTNLSGTVPVELGALAVSQTGSLEYLTLNETVLTGVIPADLCDITKVIFDCSEDLCGCDCVCQFAAQGSV</sequence>
<evidence type="ECO:0000256" key="4">
    <source>
        <dbReference type="ARBA" id="ARBA00022729"/>
    </source>
</evidence>
<keyword evidence="7" id="KW-0472">Membrane</keyword>
<feature type="compositionally biased region" description="Basic and acidic residues" evidence="6">
    <location>
        <begin position="188"/>
        <end position="201"/>
    </location>
</feature>
<dbReference type="Gene3D" id="3.80.10.10">
    <property type="entry name" value="Ribonuclease Inhibitor"/>
    <property type="match status" value="2"/>
</dbReference>
<accession>A0A9N8DNJ8</accession>
<evidence type="ECO:0000313" key="8">
    <source>
        <dbReference type="EMBL" id="CAB9503969.1"/>
    </source>
</evidence>
<dbReference type="AlphaFoldDB" id="A0A9N8DNJ8"/>
<proteinExistence type="predicted"/>
<dbReference type="Proteomes" id="UP001153069">
    <property type="component" value="Unassembled WGS sequence"/>
</dbReference>
<feature type="region of interest" description="Disordered" evidence="6">
    <location>
        <begin position="361"/>
        <end position="432"/>
    </location>
</feature>
<dbReference type="Pfam" id="PF00560">
    <property type="entry name" value="LRR_1"/>
    <property type="match status" value="1"/>
</dbReference>
<gene>
    <name evidence="8" type="ORF">SEMRO_181_G079210.1</name>
</gene>
<feature type="compositionally biased region" description="Low complexity" evidence="6">
    <location>
        <begin position="296"/>
        <end position="314"/>
    </location>
</feature>
<comment type="subcellular location">
    <subcellularLocation>
        <location evidence="1">Cell membrane</location>
    </subcellularLocation>
</comment>
<feature type="compositionally biased region" description="Basic and acidic residues" evidence="6">
    <location>
        <begin position="477"/>
        <end position="491"/>
    </location>
</feature>
<feature type="compositionally biased region" description="Basic residues" evidence="6">
    <location>
        <begin position="254"/>
        <end position="264"/>
    </location>
</feature>
<feature type="region of interest" description="Disordered" evidence="6">
    <location>
        <begin position="468"/>
        <end position="491"/>
    </location>
</feature>
<dbReference type="InterPro" id="IPR032675">
    <property type="entry name" value="LRR_dom_sf"/>
</dbReference>
<keyword evidence="5" id="KW-0677">Repeat</keyword>